<dbReference type="SUPFAM" id="SSF53187">
    <property type="entry name" value="Zn-dependent exopeptidases"/>
    <property type="match status" value="1"/>
</dbReference>
<dbReference type="Gene3D" id="3.40.630.40">
    <property type="entry name" value="Zn-dependent exopeptidases"/>
    <property type="match status" value="1"/>
</dbReference>
<organism evidence="1 2">
    <name type="scientific">Asaia siamensis</name>
    <dbReference type="NCBI Taxonomy" id="110479"/>
    <lineage>
        <taxon>Bacteria</taxon>
        <taxon>Pseudomonadati</taxon>
        <taxon>Pseudomonadota</taxon>
        <taxon>Alphaproteobacteria</taxon>
        <taxon>Acetobacterales</taxon>
        <taxon>Acetobacteraceae</taxon>
        <taxon>Asaia</taxon>
    </lineage>
</organism>
<comment type="caution">
    <text evidence="1">The sequence shown here is derived from an EMBL/GenBank/DDBJ whole genome shotgun (WGS) entry which is preliminary data.</text>
</comment>
<proteinExistence type="predicted"/>
<dbReference type="InterPro" id="IPR007709">
    <property type="entry name" value="N-FG_amidohydro"/>
</dbReference>
<evidence type="ECO:0000313" key="1">
    <source>
        <dbReference type="EMBL" id="GGC36234.1"/>
    </source>
</evidence>
<dbReference type="Proteomes" id="UP000637769">
    <property type="component" value="Unassembled WGS sequence"/>
</dbReference>
<dbReference type="EMBL" id="BMCH01000006">
    <property type="protein sequence ID" value="GGC36234.1"/>
    <property type="molecule type" value="Genomic_DNA"/>
</dbReference>
<protein>
    <submittedName>
        <fullName evidence="1">N-formylglutamate amidohydrolase</fullName>
    </submittedName>
</protein>
<evidence type="ECO:0000313" key="2">
    <source>
        <dbReference type="Proteomes" id="UP000637769"/>
    </source>
</evidence>
<reference evidence="2" key="1">
    <citation type="journal article" date="2019" name="Int. J. Syst. Evol. Microbiol.">
        <title>The Global Catalogue of Microorganisms (GCM) 10K type strain sequencing project: providing services to taxonomists for standard genome sequencing and annotation.</title>
        <authorList>
            <consortium name="The Broad Institute Genomics Platform"/>
            <consortium name="The Broad Institute Genome Sequencing Center for Infectious Disease"/>
            <person name="Wu L."/>
            <person name="Ma J."/>
        </authorList>
    </citation>
    <scope>NUCLEOTIDE SEQUENCE [LARGE SCALE GENOMIC DNA]</scope>
    <source>
        <strain evidence="2">CCM 7132</strain>
    </source>
</reference>
<dbReference type="RefSeq" id="WP_188426854.1">
    <property type="nucleotide sequence ID" value="NZ_BMCH01000006.1"/>
</dbReference>
<accession>A0ABQ1MES3</accession>
<gene>
    <name evidence="1" type="ORF">GCM10007207_22210</name>
</gene>
<name>A0ABQ1MES3_9PROT</name>
<keyword evidence="2" id="KW-1185">Reference proteome</keyword>
<sequence>MTHGPPAEPDLCLSKNFVLHDVGDPASPLVMASPHSGRDYPEAFLKQSRLDLLSLRRSEDAYVDGLFDSAPQYGVPLLCASFPRSYCDVNRYAWELDQGMFRERLPEGSLTNTDKVRNGLGMMARIAGAGRGIYRHQLPVSEAYERIASCWLPYHEALEAMIERSLARFGVCLLIDLHSMPSLTHLRLPDIVLGDLHGKSCAGSIVDGVAACMAKAGFSTGRNRPYAGGYITARHGNPSGGVHVIQMEIGRGLYLDEQIVQPSAAFSTVRAQFERILPEMIALARGLEPASTGRACA</sequence>
<dbReference type="Pfam" id="PF05013">
    <property type="entry name" value="FGase"/>
    <property type="match status" value="1"/>
</dbReference>